<dbReference type="PANTHER" id="PTHR11188">
    <property type="entry name" value="ARRESTIN DOMAIN CONTAINING PROTEIN"/>
    <property type="match status" value="1"/>
</dbReference>
<protein>
    <recommendedName>
        <fullName evidence="5">Arrestin-like N-terminal domain-containing protein</fullName>
    </recommendedName>
</protein>
<dbReference type="SUPFAM" id="SSF81296">
    <property type="entry name" value="E set domains"/>
    <property type="match status" value="1"/>
</dbReference>
<dbReference type="PANTHER" id="PTHR11188:SF17">
    <property type="entry name" value="FI21816P1"/>
    <property type="match status" value="1"/>
</dbReference>
<dbReference type="SUPFAM" id="SSF49562">
    <property type="entry name" value="C2 domain (Calcium/lipid-binding domain, CaLB)"/>
    <property type="match status" value="2"/>
</dbReference>
<dbReference type="Gene3D" id="2.60.40.150">
    <property type="entry name" value="C2 domain"/>
    <property type="match status" value="1"/>
</dbReference>
<evidence type="ECO:0000259" key="2">
    <source>
        <dbReference type="Pfam" id="PF00339"/>
    </source>
</evidence>
<evidence type="ECO:0000313" key="4">
    <source>
        <dbReference type="Proteomes" id="UP001363151"/>
    </source>
</evidence>
<comment type="caution">
    <text evidence="3">The sequence shown here is derived from an EMBL/GenBank/DDBJ whole genome shotgun (WGS) entry which is preliminary data.</text>
</comment>
<keyword evidence="4" id="KW-1185">Reference proteome</keyword>
<name>A0ABR1GF30_AURAN</name>
<evidence type="ECO:0008006" key="5">
    <source>
        <dbReference type="Google" id="ProtNLM"/>
    </source>
</evidence>
<dbReference type="InterPro" id="IPR035892">
    <property type="entry name" value="C2_domain_sf"/>
</dbReference>
<reference evidence="3 4" key="1">
    <citation type="submission" date="2024-03" db="EMBL/GenBank/DDBJ databases">
        <title>Aureococcus anophagefferens CCMP1851 and Kratosvirus quantuckense: Draft genome of a second virus-susceptible host strain in the model system.</title>
        <authorList>
            <person name="Chase E."/>
            <person name="Truchon A.R."/>
            <person name="Schepens W."/>
            <person name="Wilhelm S.W."/>
        </authorList>
    </citation>
    <scope>NUCLEOTIDE SEQUENCE [LARGE SCALE GENOMIC DNA]</scope>
    <source>
        <strain evidence="3 4">CCMP1851</strain>
    </source>
</reference>
<dbReference type="Gene3D" id="2.60.40.640">
    <property type="match status" value="2"/>
</dbReference>
<dbReference type="Pfam" id="PF00168">
    <property type="entry name" value="C2"/>
    <property type="match status" value="1"/>
</dbReference>
<dbReference type="InterPro" id="IPR000008">
    <property type="entry name" value="C2_dom"/>
</dbReference>
<dbReference type="Pfam" id="PF00339">
    <property type="entry name" value="Arrestin_N"/>
    <property type="match status" value="1"/>
</dbReference>
<dbReference type="InterPro" id="IPR014752">
    <property type="entry name" value="Arrestin-like_C"/>
</dbReference>
<evidence type="ECO:0000259" key="1">
    <source>
        <dbReference type="Pfam" id="PF00168"/>
    </source>
</evidence>
<dbReference type="InterPro" id="IPR011021">
    <property type="entry name" value="Arrestin-like_N"/>
</dbReference>
<dbReference type="InterPro" id="IPR014756">
    <property type="entry name" value="Ig_E-set"/>
</dbReference>
<feature type="domain" description="Arrestin-like N-terminal" evidence="2">
    <location>
        <begin position="10"/>
        <end position="66"/>
    </location>
</feature>
<dbReference type="InterPro" id="IPR050357">
    <property type="entry name" value="Arrestin_domain-protein"/>
</dbReference>
<sequence>MAFSAIANYEITIDSESGCFWPGDAVTGRLVLETTKPIKCRGIRIRLEGVGVGHWHTGGGDDRKDYHAEKKYLLDECGENAVYDPATGGGDMPTACDGTETLAVRVMDYDWGKRDDMLGECVVRLGELMSQTILAGGQPVSMPLYRKGKSGDLGEVTLSAARDATGLVVVRCWQATGLRKGDWVGKNDVYVQAYVVDASADPAARALPEPDKNVELPAGRVDKVFAFTIPAIDDLPPSFEGPVERADKAYVRYSVYSNIDIKMRQDPSTRRPITLLARARLPPPNAYAPVVRGPTEAQIIYKCECCVPCGLGCEQGTAQFQACVSQAAVSVGDVVYVAALATNSTERRSTWTS</sequence>
<proteinExistence type="predicted"/>
<dbReference type="EMBL" id="JBBJCI010000024">
    <property type="protein sequence ID" value="KAK7254515.1"/>
    <property type="molecule type" value="Genomic_DNA"/>
</dbReference>
<organism evidence="3 4">
    <name type="scientific">Aureococcus anophagefferens</name>
    <name type="common">Harmful bloom alga</name>
    <dbReference type="NCBI Taxonomy" id="44056"/>
    <lineage>
        <taxon>Eukaryota</taxon>
        <taxon>Sar</taxon>
        <taxon>Stramenopiles</taxon>
        <taxon>Ochrophyta</taxon>
        <taxon>Pelagophyceae</taxon>
        <taxon>Pelagomonadales</taxon>
        <taxon>Pelagomonadaceae</taxon>
        <taxon>Aureococcus</taxon>
    </lineage>
</organism>
<accession>A0ABR1GF30</accession>
<dbReference type="Proteomes" id="UP001363151">
    <property type="component" value="Unassembled WGS sequence"/>
</dbReference>
<dbReference type="CDD" id="cd00030">
    <property type="entry name" value="C2"/>
    <property type="match status" value="1"/>
</dbReference>
<evidence type="ECO:0000313" key="3">
    <source>
        <dbReference type="EMBL" id="KAK7254515.1"/>
    </source>
</evidence>
<gene>
    <name evidence="3" type="ORF">SO694_00011372</name>
</gene>
<feature type="domain" description="C2" evidence="1">
    <location>
        <begin position="98"/>
        <end position="132"/>
    </location>
</feature>